<organism evidence="1 2">
    <name type="scientific">Gigaspora margarita</name>
    <dbReference type="NCBI Taxonomy" id="4874"/>
    <lineage>
        <taxon>Eukaryota</taxon>
        <taxon>Fungi</taxon>
        <taxon>Fungi incertae sedis</taxon>
        <taxon>Mucoromycota</taxon>
        <taxon>Glomeromycotina</taxon>
        <taxon>Glomeromycetes</taxon>
        <taxon>Diversisporales</taxon>
        <taxon>Gigasporaceae</taxon>
        <taxon>Gigaspora</taxon>
    </lineage>
</organism>
<evidence type="ECO:0000313" key="1">
    <source>
        <dbReference type="EMBL" id="CAG8480059.1"/>
    </source>
</evidence>
<accession>A0ABM8VYN6</accession>
<reference evidence="1 2" key="1">
    <citation type="submission" date="2021-06" db="EMBL/GenBank/DDBJ databases">
        <authorList>
            <person name="Kallberg Y."/>
            <person name="Tangrot J."/>
            <person name="Rosling A."/>
        </authorList>
    </citation>
    <scope>NUCLEOTIDE SEQUENCE [LARGE SCALE GENOMIC DNA]</scope>
    <source>
        <strain evidence="1 2">120-4 pot B 10/14</strain>
    </source>
</reference>
<comment type="caution">
    <text evidence="1">The sequence shown here is derived from an EMBL/GenBank/DDBJ whole genome shotgun (WGS) entry which is preliminary data.</text>
</comment>
<sequence>MFIDKKYHSIPVRVVKNKRQNAKPVKGDETTVAKLAELEKYYEIVTNG</sequence>
<evidence type="ECO:0000313" key="2">
    <source>
        <dbReference type="Proteomes" id="UP000789901"/>
    </source>
</evidence>
<protein>
    <submittedName>
        <fullName evidence="1">42691_t:CDS:1</fullName>
    </submittedName>
</protein>
<name>A0ABM8VYN6_GIGMA</name>
<gene>
    <name evidence="1" type="ORF">GMARGA_LOCUS1198</name>
</gene>
<dbReference type="EMBL" id="CAJVQB010000289">
    <property type="protein sequence ID" value="CAG8480059.1"/>
    <property type="molecule type" value="Genomic_DNA"/>
</dbReference>
<dbReference type="Proteomes" id="UP000789901">
    <property type="component" value="Unassembled WGS sequence"/>
</dbReference>
<proteinExistence type="predicted"/>
<keyword evidence="2" id="KW-1185">Reference proteome</keyword>
<feature type="non-terminal residue" evidence="1">
    <location>
        <position position="48"/>
    </location>
</feature>